<dbReference type="KEGG" id="mcub:MCBB_0759"/>
<dbReference type="GeneID" id="30411612"/>
<dbReference type="AlphaFoldDB" id="A0A1D3L1K9"/>
<dbReference type="Gene3D" id="3.30.360.10">
    <property type="entry name" value="Dihydrodipicolinate Reductase, domain 2"/>
    <property type="match status" value="1"/>
</dbReference>
<evidence type="ECO:0000256" key="12">
    <source>
        <dbReference type="ARBA" id="ARBA00049396"/>
    </source>
</evidence>
<comment type="catalytic activity">
    <reaction evidence="11 13">
        <text>(S)-2,3,4,5-tetrahydrodipicolinate + NADP(+) + H2O = (2S,4S)-4-hydroxy-2,3,4,5-tetrahydrodipicolinate + NADPH + H(+)</text>
        <dbReference type="Rhea" id="RHEA:35331"/>
        <dbReference type="ChEBI" id="CHEBI:15377"/>
        <dbReference type="ChEBI" id="CHEBI:15378"/>
        <dbReference type="ChEBI" id="CHEBI:16845"/>
        <dbReference type="ChEBI" id="CHEBI:57783"/>
        <dbReference type="ChEBI" id="CHEBI:58349"/>
        <dbReference type="ChEBI" id="CHEBI:67139"/>
        <dbReference type="EC" id="1.17.1.8"/>
    </reaction>
</comment>
<dbReference type="PROSITE" id="PS01298">
    <property type="entry name" value="DAPB"/>
    <property type="match status" value="1"/>
</dbReference>
<evidence type="ECO:0000256" key="2">
    <source>
        <dbReference type="ARBA" id="ARBA00022490"/>
    </source>
</evidence>
<dbReference type="PANTHER" id="PTHR20836">
    <property type="entry name" value="DIHYDRODIPICOLINATE REDUCTASE"/>
    <property type="match status" value="1"/>
</dbReference>
<feature type="binding site" evidence="13">
    <location>
        <begin position="128"/>
        <end position="131"/>
    </location>
    <ligand>
        <name>NAD(+)</name>
        <dbReference type="ChEBI" id="CHEBI:57540"/>
    </ligand>
</feature>
<evidence type="ECO:0000259" key="15">
    <source>
        <dbReference type="Pfam" id="PF05173"/>
    </source>
</evidence>
<comment type="subcellular location">
    <subcellularLocation>
        <location evidence="13">Cytoplasm</location>
    </subcellularLocation>
</comment>
<evidence type="ECO:0000256" key="13">
    <source>
        <dbReference type="HAMAP-Rule" id="MF_00102"/>
    </source>
</evidence>
<feature type="binding site" evidence="13">
    <location>
        <position position="34"/>
    </location>
    <ligand>
        <name>NAD(+)</name>
        <dbReference type="ChEBI" id="CHEBI:57540"/>
    </ligand>
</feature>
<dbReference type="GO" id="GO:0009089">
    <property type="term" value="P:lysine biosynthetic process via diaminopimelate"/>
    <property type="evidence" value="ECO:0007669"/>
    <property type="project" value="UniProtKB-UniRule"/>
</dbReference>
<feature type="binding site" evidence="13">
    <location>
        <begin position="102"/>
        <end position="104"/>
    </location>
    <ligand>
        <name>NAD(+)</name>
        <dbReference type="ChEBI" id="CHEBI:57540"/>
    </ligand>
</feature>
<dbReference type="OrthoDB" id="195035at2157"/>
<dbReference type="GO" id="GO:0005737">
    <property type="term" value="C:cytoplasm"/>
    <property type="evidence" value="ECO:0007669"/>
    <property type="project" value="UniProtKB-SubCell"/>
</dbReference>
<keyword evidence="6 13" id="KW-0560">Oxidoreductase</keyword>
<dbReference type="InterPro" id="IPR022664">
    <property type="entry name" value="DapB_N_CS"/>
</dbReference>
<keyword evidence="8 13" id="KW-0457">Lysine biosynthesis</keyword>
<dbReference type="GO" id="GO:0051287">
    <property type="term" value="F:NAD binding"/>
    <property type="evidence" value="ECO:0007669"/>
    <property type="project" value="UniProtKB-UniRule"/>
</dbReference>
<dbReference type="Pfam" id="PF05173">
    <property type="entry name" value="DapB_C"/>
    <property type="match status" value="1"/>
</dbReference>
<dbReference type="InterPro" id="IPR022663">
    <property type="entry name" value="DapB_C"/>
</dbReference>
<keyword evidence="3 13" id="KW-0028">Amino-acid biosynthesis</keyword>
<evidence type="ECO:0000256" key="3">
    <source>
        <dbReference type="ARBA" id="ARBA00022605"/>
    </source>
</evidence>
<reference evidence="16 17" key="1">
    <citation type="submission" date="2016-08" db="EMBL/GenBank/DDBJ databases">
        <authorList>
            <person name="Seilhamer J.J."/>
        </authorList>
    </citation>
    <scope>NUCLEOTIDE SEQUENCE [LARGE SCALE GENOMIC DNA]</scope>
    <source>
        <strain evidence="16">Buetzberg</strain>
    </source>
</reference>
<dbReference type="InterPro" id="IPR023940">
    <property type="entry name" value="DHDPR_bac"/>
</dbReference>
<dbReference type="GO" id="GO:0050661">
    <property type="term" value="F:NADP binding"/>
    <property type="evidence" value="ECO:0007669"/>
    <property type="project" value="UniProtKB-UniRule"/>
</dbReference>
<dbReference type="Pfam" id="PF01113">
    <property type="entry name" value="DapB_N"/>
    <property type="match status" value="1"/>
</dbReference>
<sequence>MIKVAVTGACGRMGSKIIKTVLQQDDMEVVAAIEAPNSPFEGKDVGETIGIGEIGVKVTGAENLKKELEAKKPDVLVDFTIAKAAMVTIKTCAECGVNLVVGTTGFTDEEMESIRSTIEKNSIKAVIAPNMAVGVNVFFKVVRDLARILGDYDVEIIEAHHKHKKDAPSGTAVRAAEIIAEELNRNMDDVGVYGRKGLVGERTADEIGIHAVRGGDIVGDHTVLFAGEGERIEFVHRAQSRQSFVNGVIKAVRYVVTAEEGRISDMGDVLGLN</sequence>
<comment type="similarity">
    <text evidence="1 13">Belongs to the DapB family.</text>
</comment>
<feature type="binding site" evidence="13">
    <location>
        <begin position="170"/>
        <end position="171"/>
    </location>
    <ligand>
        <name>(S)-2,3,4,5-tetrahydrodipicolinate</name>
        <dbReference type="ChEBI" id="CHEBI:16845"/>
    </ligand>
</feature>
<dbReference type="RefSeq" id="WP_071906512.1">
    <property type="nucleotide sequence ID" value="NZ_LT607756.1"/>
</dbReference>
<evidence type="ECO:0000256" key="1">
    <source>
        <dbReference type="ARBA" id="ARBA00006642"/>
    </source>
</evidence>
<dbReference type="SUPFAM" id="SSF51735">
    <property type="entry name" value="NAD(P)-binding Rossmann-fold domains"/>
    <property type="match status" value="1"/>
</dbReference>
<dbReference type="SUPFAM" id="SSF55347">
    <property type="entry name" value="Glyceraldehyde-3-phosphate dehydrogenase-like, C-terminal domain"/>
    <property type="match status" value="1"/>
</dbReference>
<keyword evidence="5 13" id="KW-0220">Diaminopimelate biosynthesis</keyword>
<comment type="catalytic activity">
    <reaction evidence="12 13">
        <text>(S)-2,3,4,5-tetrahydrodipicolinate + NAD(+) + H2O = (2S,4S)-4-hydroxy-2,3,4,5-tetrahydrodipicolinate + NADH + H(+)</text>
        <dbReference type="Rhea" id="RHEA:35323"/>
        <dbReference type="ChEBI" id="CHEBI:15377"/>
        <dbReference type="ChEBI" id="CHEBI:15378"/>
        <dbReference type="ChEBI" id="CHEBI:16845"/>
        <dbReference type="ChEBI" id="CHEBI:57540"/>
        <dbReference type="ChEBI" id="CHEBI:57945"/>
        <dbReference type="ChEBI" id="CHEBI:67139"/>
        <dbReference type="EC" id="1.17.1.8"/>
    </reaction>
</comment>
<organism evidence="16 17">
    <name type="scientific">Methanobacterium congolense</name>
    <dbReference type="NCBI Taxonomy" id="118062"/>
    <lineage>
        <taxon>Archaea</taxon>
        <taxon>Methanobacteriati</taxon>
        <taxon>Methanobacteriota</taxon>
        <taxon>Methanomada group</taxon>
        <taxon>Methanobacteria</taxon>
        <taxon>Methanobacteriales</taxon>
        <taxon>Methanobacteriaceae</taxon>
        <taxon>Methanobacterium</taxon>
    </lineage>
</organism>
<dbReference type="NCBIfam" id="TIGR00036">
    <property type="entry name" value="dapB"/>
    <property type="match status" value="1"/>
</dbReference>
<comment type="subunit">
    <text evidence="13">Homotetramer.</text>
</comment>
<keyword evidence="2 13" id="KW-0963">Cytoplasm</keyword>
<dbReference type="HAMAP" id="MF_00102">
    <property type="entry name" value="DapB"/>
    <property type="match status" value="1"/>
</dbReference>
<evidence type="ECO:0000313" key="17">
    <source>
        <dbReference type="Proteomes" id="UP000094707"/>
    </source>
</evidence>
<dbReference type="PIRSF" id="PIRSF000161">
    <property type="entry name" value="DHPR"/>
    <property type="match status" value="1"/>
</dbReference>
<feature type="active site" description="Proton donor/acceptor" evidence="13">
    <location>
        <position position="160"/>
    </location>
</feature>
<dbReference type="EC" id="1.17.1.8" evidence="10 13"/>
<gene>
    <name evidence="16" type="primary">dapB 1</name>
    <name evidence="13" type="synonym">dapB</name>
    <name evidence="16" type="ORF">MCBB_0759</name>
</gene>
<comment type="caution">
    <text evidence="13">Was originally thought to be a dihydrodipicolinate reductase (DHDPR), catalyzing the conversion of dihydrodipicolinate to tetrahydrodipicolinate. However, it was shown in E.coli that the substrate of the enzymatic reaction is not dihydrodipicolinate (DHDP) but in fact (2S,4S)-4-hydroxy-2,3,4,5-tetrahydrodipicolinic acid (HTPA), the product released by the DapA-catalyzed reaction.</text>
</comment>
<comment type="pathway">
    <text evidence="9 13">Amino-acid biosynthesis; L-lysine biosynthesis via DAP pathway; (S)-tetrahydrodipicolinate from L-aspartate: step 4/4.</text>
</comment>
<keyword evidence="7 13" id="KW-0520">NAD</keyword>
<keyword evidence="4 13" id="KW-0521">NADP</keyword>
<dbReference type="InterPro" id="IPR036291">
    <property type="entry name" value="NAD(P)-bd_dom_sf"/>
</dbReference>
<dbReference type="STRING" id="118062.MCBB_0759"/>
<dbReference type="FunFam" id="3.30.360.10:FF:000004">
    <property type="entry name" value="4-hydroxy-tetrahydrodipicolinate reductase"/>
    <property type="match status" value="1"/>
</dbReference>
<comment type="caution">
    <text evidence="13">Lacks conserved residue(s) required for the propagation of feature annotation.</text>
</comment>
<evidence type="ECO:0000256" key="8">
    <source>
        <dbReference type="ARBA" id="ARBA00023154"/>
    </source>
</evidence>
<comment type="function">
    <text evidence="13">Catalyzes the conversion of 4-hydroxy-tetrahydrodipicolinate (HTPA) to tetrahydrodipicolinate.</text>
</comment>
<name>A0A1D3L1K9_9EURY</name>
<dbReference type="PANTHER" id="PTHR20836:SF0">
    <property type="entry name" value="4-HYDROXY-TETRAHYDRODIPICOLINATE REDUCTASE 1, CHLOROPLASTIC-RELATED"/>
    <property type="match status" value="1"/>
</dbReference>
<feature type="binding site" evidence="13">
    <location>
        <position position="161"/>
    </location>
    <ligand>
        <name>(S)-2,3,4,5-tetrahydrodipicolinate</name>
        <dbReference type="ChEBI" id="CHEBI:16845"/>
    </ligand>
</feature>
<accession>A0A1D3L1K9</accession>
<evidence type="ECO:0000256" key="4">
    <source>
        <dbReference type="ARBA" id="ARBA00022857"/>
    </source>
</evidence>
<protein>
    <recommendedName>
        <fullName evidence="10 13">4-hydroxy-tetrahydrodipicolinate reductase</fullName>
        <shortName evidence="13">HTPA reductase</shortName>
        <ecNumber evidence="10 13">1.17.1.8</ecNumber>
    </recommendedName>
</protein>
<dbReference type="EMBL" id="LT607756">
    <property type="protein sequence ID" value="SCG85330.1"/>
    <property type="molecule type" value="Genomic_DNA"/>
</dbReference>
<evidence type="ECO:0000256" key="5">
    <source>
        <dbReference type="ARBA" id="ARBA00022915"/>
    </source>
</evidence>
<feature type="active site" description="Proton donor" evidence="13">
    <location>
        <position position="164"/>
    </location>
</feature>
<dbReference type="UniPathway" id="UPA00034">
    <property type="reaction ID" value="UER00018"/>
</dbReference>
<evidence type="ECO:0000256" key="9">
    <source>
        <dbReference type="ARBA" id="ARBA00037922"/>
    </source>
</evidence>
<dbReference type="InterPro" id="IPR000846">
    <property type="entry name" value="DapB_N"/>
</dbReference>
<feature type="domain" description="Dihydrodipicolinate reductase C-terminal" evidence="15">
    <location>
        <begin position="134"/>
        <end position="270"/>
    </location>
</feature>
<dbReference type="GO" id="GO:0008839">
    <property type="term" value="F:4-hydroxy-tetrahydrodipicolinate reductase"/>
    <property type="evidence" value="ECO:0007669"/>
    <property type="project" value="UniProtKB-UniRule"/>
</dbReference>
<evidence type="ECO:0000256" key="10">
    <source>
        <dbReference type="ARBA" id="ARBA00038983"/>
    </source>
</evidence>
<feature type="binding site" evidence="13">
    <location>
        <begin position="8"/>
        <end position="13"/>
    </location>
    <ligand>
        <name>NAD(+)</name>
        <dbReference type="ChEBI" id="CHEBI:57540"/>
    </ligand>
</feature>
<dbReference type="Proteomes" id="UP000094707">
    <property type="component" value="Chromosome I"/>
</dbReference>
<keyword evidence="17" id="KW-1185">Reference proteome</keyword>
<evidence type="ECO:0000259" key="14">
    <source>
        <dbReference type="Pfam" id="PF01113"/>
    </source>
</evidence>
<dbReference type="PATRIC" id="fig|129848.4.peg.765"/>
<evidence type="ECO:0000313" key="16">
    <source>
        <dbReference type="EMBL" id="SCG85330.1"/>
    </source>
</evidence>
<dbReference type="Gene3D" id="3.40.50.720">
    <property type="entry name" value="NAD(P)-binding Rossmann-like Domain"/>
    <property type="match status" value="1"/>
</dbReference>
<evidence type="ECO:0000256" key="7">
    <source>
        <dbReference type="ARBA" id="ARBA00023027"/>
    </source>
</evidence>
<dbReference type="GO" id="GO:0019877">
    <property type="term" value="P:diaminopimelate biosynthetic process"/>
    <property type="evidence" value="ECO:0007669"/>
    <property type="project" value="UniProtKB-UniRule"/>
</dbReference>
<evidence type="ECO:0000256" key="6">
    <source>
        <dbReference type="ARBA" id="ARBA00023002"/>
    </source>
</evidence>
<feature type="domain" description="Dihydrodipicolinate reductase N-terminal" evidence="14">
    <location>
        <begin position="2"/>
        <end position="131"/>
    </location>
</feature>
<dbReference type="GO" id="GO:0016726">
    <property type="term" value="F:oxidoreductase activity, acting on CH or CH2 groups, NAD or NADP as acceptor"/>
    <property type="evidence" value="ECO:0007669"/>
    <property type="project" value="UniProtKB-UniRule"/>
</dbReference>
<evidence type="ECO:0000256" key="11">
    <source>
        <dbReference type="ARBA" id="ARBA00049080"/>
    </source>
</evidence>
<proteinExistence type="inferred from homology"/>
<dbReference type="CDD" id="cd02274">
    <property type="entry name" value="DHDPR_N"/>
    <property type="match status" value="1"/>
</dbReference>